<gene>
    <name evidence="1" type="ORF">EDD72_11746</name>
</gene>
<sequence length="204" mass="22275">MALAGKVAAVYVSDVTAAPVTFTDQATTADATYTRYQVTNTAYRYWNPTSPVTVKKNGSIITSGFKLEYAGGYVVFDTPLTATDVVTVSGKALTMVQCGGFFNWSVDLKADVKEVTTFNSNGWKNFIQTVDGWSGKAEAYWGDDRFFKSLGQLVVVKLYIDSGASQRCLEGFAIITSEGIEDKVDDVVQDKIDFEGVGQLYVRL</sequence>
<protein>
    <submittedName>
        <fullName evidence="1">Uncharacterized protein</fullName>
    </submittedName>
</protein>
<accession>A0A4R3KBV3</accession>
<dbReference type="AlphaFoldDB" id="A0A4R3KBV3"/>
<organism evidence="1 2">
    <name type="scientific">Tepidibacillus fermentans</name>
    <dbReference type="NCBI Taxonomy" id="1281767"/>
    <lineage>
        <taxon>Bacteria</taxon>
        <taxon>Bacillati</taxon>
        <taxon>Bacillota</taxon>
        <taxon>Bacilli</taxon>
        <taxon>Bacillales</taxon>
        <taxon>Bacillaceae</taxon>
        <taxon>Tepidibacillus</taxon>
    </lineage>
</organism>
<dbReference type="RefSeq" id="WP_132769830.1">
    <property type="nucleotide sequence ID" value="NZ_SMAB01000017.1"/>
</dbReference>
<reference evidence="1 2" key="1">
    <citation type="submission" date="2019-03" db="EMBL/GenBank/DDBJ databases">
        <title>Genomic Encyclopedia of Type Strains, Phase IV (KMG-IV): sequencing the most valuable type-strain genomes for metagenomic binning, comparative biology and taxonomic classification.</title>
        <authorList>
            <person name="Goeker M."/>
        </authorList>
    </citation>
    <scope>NUCLEOTIDE SEQUENCE [LARGE SCALE GENOMIC DNA]</scope>
    <source>
        <strain evidence="1 2">DSM 23802</strain>
    </source>
</reference>
<comment type="caution">
    <text evidence="1">The sequence shown here is derived from an EMBL/GenBank/DDBJ whole genome shotgun (WGS) entry which is preliminary data.</text>
</comment>
<name>A0A4R3KBV3_9BACI</name>
<dbReference type="Proteomes" id="UP000295788">
    <property type="component" value="Unassembled WGS sequence"/>
</dbReference>
<dbReference type="OrthoDB" id="4206561at2"/>
<evidence type="ECO:0000313" key="2">
    <source>
        <dbReference type="Proteomes" id="UP000295788"/>
    </source>
</evidence>
<keyword evidence="2" id="KW-1185">Reference proteome</keyword>
<dbReference type="EMBL" id="SMAB01000017">
    <property type="protein sequence ID" value="TCS80379.1"/>
    <property type="molecule type" value="Genomic_DNA"/>
</dbReference>
<proteinExistence type="predicted"/>
<evidence type="ECO:0000313" key="1">
    <source>
        <dbReference type="EMBL" id="TCS80379.1"/>
    </source>
</evidence>